<feature type="binding site" evidence="10">
    <location>
        <begin position="155"/>
        <end position="158"/>
    </location>
    <ligand>
        <name>substrate</name>
    </ligand>
</feature>
<dbReference type="Gene3D" id="1.20.5.100">
    <property type="entry name" value="Cytochrome c1, transmembrane anchor, C-terminal"/>
    <property type="match status" value="1"/>
</dbReference>
<dbReference type="AlphaFoldDB" id="A0A3B7R1A8"/>
<dbReference type="EC" id="1.1.1.22" evidence="3 8"/>
<keyword evidence="5 8" id="KW-0560">Oxidoreductase</keyword>
<feature type="binding site" evidence="11">
    <location>
        <position position="121"/>
    </location>
    <ligand>
        <name>NAD(+)</name>
        <dbReference type="ChEBI" id="CHEBI:57540"/>
    </ligand>
</feature>
<evidence type="ECO:0000256" key="11">
    <source>
        <dbReference type="PIRSR" id="PIRSR500134-3"/>
    </source>
</evidence>
<dbReference type="GO" id="GO:0006065">
    <property type="term" value="P:UDP-glucuronate biosynthetic process"/>
    <property type="evidence" value="ECO:0007669"/>
    <property type="project" value="UniProtKB-UniPathway"/>
</dbReference>
<dbReference type="Pfam" id="PF03721">
    <property type="entry name" value="UDPG_MGDP_dh_N"/>
    <property type="match status" value="1"/>
</dbReference>
<dbReference type="PIRSF" id="PIRSF500134">
    <property type="entry name" value="UDPglc_DH_bac"/>
    <property type="match status" value="1"/>
</dbReference>
<evidence type="ECO:0000259" key="12">
    <source>
        <dbReference type="SMART" id="SM00984"/>
    </source>
</evidence>
<evidence type="ECO:0000313" key="13">
    <source>
        <dbReference type="EMBL" id="AYA37203.1"/>
    </source>
</evidence>
<dbReference type="SMART" id="SM00984">
    <property type="entry name" value="UDPG_MGDP_dh_C"/>
    <property type="match status" value="1"/>
</dbReference>
<dbReference type="InterPro" id="IPR014026">
    <property type="entry name" value="UDP-Glc/GDP-Man_DH_dimer"/>
</dbReference>
<dbReference type="PANTHER" id="PTHR43750:SF3">
    <property type="entry name" value="UDP-GLUCOSE 6-DEHYDROGENASE TUAD"/>
    <property type="match status" value="1"/>
</dbReference>
<feature type="binding site" evidence="10">
    <location>
        <position position="263"/>
    </location>
    <ligand>
        <name>substrate</name>
    </ligand>
</feature>
<comment type="catalytic activity">
    <reaction evidence="7 8">
        <text>UDP-alpha-D-glucose + 2 NAD(+) + H2O = UDP-alpha-D-glucuronate + 2 NADH + 3 H(+)</text>
        <dbReference type="Rhea" id="RHEA:23596"/>
        <dbReference type="ChEBI" id="CHEBI:15377"/>
        <dbReference type="ChEBI" id="CHEBI:15378"/>
        <dbReference type="ChEBI" id="CHEBI:57540"/>
        <dbReference type="ChEBI" id="CHEBI:57945"/>
        <dbReference type="ChEBI" id="CHEBI:58052"/>
        <dbReference type="ChEBI" id="CHEBI:58885"/>
        <dbReference type="EC" id="1.1.1.22"/>
    </reaction>
</comment>
<keyword evidence="14" id="KW-1185">Reference proteome</keyword>
<dbReference type="GO" id="GO:0003979">
    <property type="term" value="F:UDP-glucose 6-dehydrogenase activity"/>
    <property type="evidence" value="ECO:0007669"/>
    <property type="project" value="UniProtKB-EC"/>
</dbReference>
<evidence type="ECO:0000256" key="7">
    <source>
        <dbReference type="ARBA" id="ARBA00047473"/>
    </source>
</evidence>
<feature type="binding site" evidence="11">
    <location>
        <position position="86"/>
    </location>
    <ligand>
        <name>NAD(+)</name>
        <dbReference type="ChEBI" id="CHEBI:57540"/>
    </ligand>
</feature>
<name>A0A3B7R1A8_9BACT</name>
<dbReference type="EMBL" id="CP032317">
    <property type="protein sequence ID" value="AYA37203.1"/>
    <property type="molecule type" value="Genomic_DNA"/>
</dbReference>
<dbReference type="GO" id="GO:0000271">
    <property type="term" value="P:polysaccharide biosynthetic process"/>
    <property type="evidence" value="ECO:0007669"/>
    <property type="project" value="InterPro"/>
</dbReference>
<evidence type="ECO:0000256" key="5">
    <source>
        <dbReference type="ARBA" id="ARBA00023002"/>
    </source>
</evidence>
<dbReference type="InterPro" id="IPR036220">
    <property type="entry name" value="UDP-Glc/GDP-Man_DH_C_sf"/>
</dbReference>
<evidence type="ECO:0000256" key="2">
    <source>
        <dbReference type="ARBA" id="ARBA00006601"/>
    </source>
</evidence>
<gene>
    <name evidence="13" type="ORF">D3Y59_09150</name>
</gene>
<dbReference type="SUPFAM" id="SSF52413">
    <property type="entry name" value="UDP-glucose/GDP-mannose dehydrogenase C-terminal domain"/>
    <property type="match status" value="1"/>
</dbReference>
<evidence type="ECO:0000256" key="3">
    <source>
        <dbReference type="ARBA" id="ARBA00012954"/>
    </source>
</evidence>
<feature type="binding site" evidence="10">
    <location>
        <begin position="255"/>
        <end position="259"/>
    </location>
    <ligand>
        <name>substrate</name>
    </ligand>
</feature>
<organism evidence="13 14">
    <name type="scientific">Hymenobacter oligotrophus</name>
    <dbReference type="NCBI Taxonomy" id="2319843"/>
    <lineage>
        <taxon>Bacteria</taxon>
        <taxon>Pseudomonadati</taxon>
        <taxon>Bacteroidota</taxon>
        <taxon>Cytophagia</taxon>
        <taxon>Cytophagales</taxon>
        <taxon>Hymenobacteraceae</taxon>
        <taxon>Hymenobacter</taxon>
    </lineage>
</organism>
<dbReference type="InterPro" id="IPR036291">
    <property type="entry name" value="NAD(P)-bd_dom_sf"/>
</dbReference>
<feature type="binding site" evidence="11">
    <location>
        <position position="269"/>
    </location>
    <ligand>
        <name>NAD(+)</name>
        <dbReference type="ChEBI" id="CHEBI:57540"/>
    </ligand>
</feature>
<dbReference type="SUPFAM" id="SSF48179">
    <property type="entry name" value="6-phosphogluconate dehydrogenase C-terminal domain-like"/>
    <property type="match status" value="1"/>
</dbReference>
<feature type="binding site" evidence="10">
    <location>
        <position position="210"/>
    </location>
    <ligand>
        <name>substrate</name>
    </ligand>
</feature>
<evidence type="ECO:0000256" key="9">
    <source>
        <dbReference type="PIRSR" id="PIRSR500134-1"/>
    </source>
</evidence>
<evidence type="ECO:0000313" key="14">
    <source>
        <dbReference type="Proteomes" id="UP000262802"/>
    </source>
</evidence>
<evidence type="ECO:0000256" key="4">
    <source>
        <dbReference type="ARBA" id="ARBA00015132"/>
    </source>
</evidence>
<proteinExistence type="inferred from homology"/>
<dbReference type="InterPro" id="IPR001732">
    <property type="entry name" value="UDP-Glc/GDP-Man_DH_N"/>
</dbReference>
<feature type="binding site" evidence="11">
    <location>
        <position position="334"/>
    </location>
    <ligand>
        <name>NAD(+)</name>
        <dbReference type="ChEBI" id="CHEBI:57540"/>
    </ligand>
</feature>
<evidence type="ECO:0000256" key="6">
    <source>
        <dbReference type="ARBA" id="ARBA00023027"/>
    </source>
</evidence>
<evidence type="ECO:0000256" key="1">
    <source>
        <dbReference type="ARBA" id="ARBA00004701"/>
    </source>
</evidence>
<evidence type="ECO:0000256" key="10">
    <source>
        <dbReference type="PIRSR" id="PIRSR500134-2"/>
    </source>
</evidence>
<reference evidence="13 14" key="1">
    <citation type="submission" date="2018-09" db="EMBL/GenBank/DDBJ databases">
        <title>Hymenobacter medium sp. nov., isolated from R2A medium.</title>
        <authorList>
            <person name="Yingchao G."/>
        </authorList>
    </citation>
    <scope>NUCLEOTIDE SEQUENCE [LARGE SCALE GENOMIC DNA]</scope>
    <source>
        <strain evidence="14">sh-6</strain>
    </source>
</reference>
<dbReference type="PIRSF" id="PIRSF000124">
    <property type="entry name" value="UDPglc_GDPman_dh"/>
    <property type="match status" value="1"/>
</dbReference>
<dbReference type="InterPro" id="IPR008927">
    <property type="entry name" value="6-PGluconate_DH-like_C_sf"/>
</dbReference>
<dbReference type="Pfam" id="PF00984">
    <property type="entry name" value="UDPG_MGDP_dh"/>
    <property type="match status" value="1"/>
</dbReference>
<feature type="active site" description="Nucleophile" evidence="9">
    <location>
        <position position="266"/>
    </location>
</feature>
<dbReference type="SUPFAM" id="SSF51735">
    <property type="entry name" value="NAD(P)-binding Rossmann-fold domains"/>
    <property type="match status" value="1"/>
</dbReference>
<evidence type="ECO:0000256" key="8">
    <source>
        <dbReference type="PIRNR" id="PIRNR000124"/>
    </source>
</evidence>
<comment type="pathway">
    <text evidence="1">Nucleotide-sugar biosynthesis; UDP-alpha-D-glucuronate biosynthesis; UDP-alpha-D-glucuronate from UDP-alpha-D-glucose: step 1/1.</text>
</comment>
<dbReference type="RefSeq" id="WP_119444779.1">
    <property type="nucleotide sequence ID" value="NZ_CP032317.1"/>
</dbReference>
<dbReference type="InterPro" id="IPR028357">
    <property type="entry name" value="UDPglc_DH_bac"/>
</dbReference>
<feature type="domain" description="UDP-glucose/GDP-mannose dehydrogenase C-terminal" evidence="12">
    <location>
        <begin position="320"/>
        <end position="422"/>
    </location>
</feature>
<feature type="binding site" evidence="11">
    <location>
        <position position="30"/>
    </location>
    <ligand>
        <name>NAD(+)</name>
        <dbReference type="ChEBI" id="CHEBI:57540"/>
    </ligand>
</feature>
<keyword evidence="6 8" id="KW-0520">NAD</keyword>
<dbReference type="KEGG" id="hyh:D3Y59_09150"/>
<dbReference type="NCBIfam" id="TIGR03026">
    <property type="entry name" value="NDP-sugDHase"/>
    <property type="match status" value="1"/>
</dbReference>
<accession>A0A3B7R1A8</accession>
<feature type="binding site" evidence="11">
    <location>
        <position position="35"/>
    </location>
    <ligand>
        <name>NAD(+)</name>
        <dbReference type="ChEBI" id="CHEBI:57540"/>
    </ligand>
</feature>
<dbReference type="UniPathway" id="UPA00038">
    <property type="reaction ID" value="UER00491"/>
</dbReference>
<dbReference type="InterPro" id="IPR014027">
    <property type="entry name" value="UDP-Glc/GDP-Man_DH_C"/>
</dbReference>
<feature type="binding site" evidence="10">
    <location>
        <position position="327"/>
    </location>
    <ligand>
        <name>substrate</name>
    </ligand>
</feature>
<feature type="binding site" evidence="11">
    <location>
        <position position="158"/>
    </location>
    <ligand>
        <name>NAD(+)</name>
        <dbReference type="ChEBI" id="CHEBI:57540"/>
    </ligand>
</feature>
<dbReference type="Proteomes" id="UP000262802">
    <property type="component" value="Chromosome"/>
</dbReference>
<dbReference type="Gene3D" id="3.40.50.720">
    <property type="entry name" value="NAD(P)-binding Rossmann-like Domain"/>
    <property type="match status" value="2"/>
</dbReference>
<comment type="similarity">
    <text evidence="2 8">Belongs to the UDP-glucose/GDP-mannose dehydrogenase family.</text>
</comment>
<dbReference type="InterPro" id="IPR017476">
    <property type="entry name" value="UDP-Glc/GDP-Man"/>
</dbReference>
<dbReference type="OrthoDB" id="9803238at2"/>
<sequence>MKIAVVGTGYVGLVTGTCFAEVGIDVTCIDIDQRKIDNLKQGILPIYEPGLEEMVTRNVAAGRLHFSTSLAESIRDADVAFIAVGTPPGEDGSADLKYVLAVARGIGENMNSYGVIVTKSTVPVGTAAKVRKEIEDALAKRGADIDFDVASNPEFLKEGAAIDDFLKPDRIVVGVASERAEEVMRRLYKPFLLNGHPIIFMDIPSAEMTKYAANSMLATKISFMNDIANLCEIMGADVNKVRLGIGSDARIGNKFIYPGIGYGGSCFPKDVKALIKTAAENGYQMQVLKAVESVNENQKSVLFSKVQQHFGSDLAGKHIAVWGLSFKPKTDDMREAPSLVIIDKLLDAGCTVTAYDPVAMKEAQHSLGERITYAKDQLSALIDADALLVVTEWPEFRSPNFEVMGRLLKQRVVFDGRNIYDADEMEKAGFAYHCIGIRTKHREPASHQTA</sequence>
<dbReference type="PANTHER" id="PTHR43750">
    <property type="entry name" value="UDP-GLUCOSE 6-DEHYDROGENASE TUAD"/>
    <property type="match status" value="1"/>
</dbReference>
<protein>
    <recommendedName>
        <fullName evidence="4 8">UDP-glucose 6-dehydrogenase</fullName>
        <ecNumber evidence="3 8">1.1.1.22</ecNumber>
    </recommendedName>
</protein>
<dbReference type="GO" id="GO:0051287">
    <property type="term" value="F:NAD binding"/>
    <property type="evidence" value="ECO:0007669"/>
    <property type="project" value="InterPro"/>
</dbReference>
<dbReference type="Pfam" id="PF03720">
    <property type="entry name" value="UDPG_MGDP_dh_C"/>
    <property type="match status" value="1"/>
</dbReference>